<dbReference type="PANTHER" id="PTHR10622">
    <property type="entry name" value="HET DOMAIN-CONTAINING PROTEIN"/>
    <property type="match status" value="1"/>
</dbReference>
<dbReference type="Pfam" id="PF06985">
    <property type="entry name" value="HET"/>
    <property type="match status" value="1"/>
</dbReference>
<reference evidence="6" key="1">
    <citation type="submission" date="2019-06" db="EMBL/GenBank/DDBJ databases">
        <title>Draft genome sequence of the griseofulvin-producing fungus Xylaria cubensis strain G536.</title>
        <authorList>
            <person name="Mead M.E."/>
            <person name="Raja H.A."/>
            <person name="Steenwyk J.L."/>
            <person name="Knowles S.L."/>
            <person name="Oberlies N.H."/>
            <person name="Rokas A."/>
        </authorList>
    </citation>
    <scope>NUCLEOTIDE SEQUENCE [LARGE SCALE GENOMIC DNA]</scope>
    <source>
        <strain evidence="6">G536</strain>
    </source>
</reference>
<feature type="region of interest" description="Disordered" evidence="2">
    <location>
        <begin position="1083"/>
        <end position="1107"/>
    </location>
</feature>
<dbReference type="OrthoDB" id="4717959at2759"/>
<keyword evidence="1" id="KW-0040">ANK repeat</keyword>
<organism evidence="5 6">
    <name type="scientific">Xylaria flabelliformis</name>
    <dbReference type="NCBI Taxonomy" id="2512241"/>
    <lineage>
        <taxon>Eukaryota</taxon>
        <taxon>Fungi</taxon>
        <taxon>Dikarya</taxon>
        <taxon>Ascomycota</taxon>
        <taxon>Pezizomycotina</taxon>
        <taxon>Sordariomycetes</taxon>
        <taxon>Xylariomycetidae</taxon>
        <taxon>Xylariales</taxon>
        <taxon>Xylariaceae</taxon>
        <taxon>Xylaria</taxon>
    </lineage>
</organism>
<protein>
    <submittedName>
        <fullName evidence="5">Uncharacterized protein</fullName>
    </submittedName>
</protein>
<feature type="repeat" description="ANK" evidence="1">
    <location>
        <begin position="626"/>
        <end position="651"/>
    </location>
</feature>
<dbReference type="InterPro" id="IPR010730">
    <property type="entry name" value="HET"/>
</dbReference>
<feature type="repeat" description="ANK" evidence="1">
    <location>
        <begin position="871"/>
        <end position="903"/>
    </location>
</feature>
<dbReference type="InterPro" id="IPR002110">
    <property type="entry name" value="Ankyrin_rpt"/>
</dbReference>
<comment type="caution">
    <text evidence="5">The sequence shown here is derived from an EMBL/GenBank/DDBJ whole genome shotgun (WGS) entry which is preliminary data.</text>
</comment>
<feature type="compositionally biased region" description="Basic and acidic residues" evidence="2">
    <location>
        <begin position="1222"/>
        <end position="1231"/>
    </location>
</feature>
<feature type="repeat" description="ANK" evidence="1">
    <location>
        <begin position="831"/>
        <end position="853"/>
    </location>
</feature>
<evidence type="ECO:0000259" key="3">
    <source>
        <dbReference type="Pfam" id="PF06985"/>
    </source>
</evidence>
<dbReference type="InterPro" id="IPR036770">
    <property type="entry name" value="Ankyrin_rpt-contain_sf"/>
</dbReference>
<feature type="repeat" description="ANK" evidence="1">
    <location>
        <begin position="795"/>
        <end position="827"/>
    </location>
</feature>
<dbReference type="PROSITE" id="PS50297">
    <property type="entry name" value="ANK_REP_REGION"/>
    <property type="match status" value="5"/>
</dbReference>
<feature type="domain" description="Heterokaryon incompatibility" evidence="3">
    <location>
        <begin position="23"/>
        <end position="122"/>
    </location>
</feature>
<dbReference type="Proteomes" id="UP000319160">
    <property type="component" value="Unassembled WGS sequence"/>
</dbReference>
<evidence type="ECO:0000256" key="2">
    <source>
        <dbReference type="SAM" id="MobiDB-lite"/>
    </source>
</evidence>
<evidence type="ECO:0000256" key="1">
    <source>
        <dbReference type="PROSITE-ProRule" id="PRU00023"/>
    </source>
</evidence>
<sequence>MRLLRTDNSLALVEFFDENVPTYAILSHTWGADELSLQDLQRWQAFNAIRLHEQSSTAAIEIVQKAGFDKVRRAAAFAAERGFAYLWVDTCCIDKTSSAELSEAINSMYKYYSRSAECHALLTDVPPAAEQDPLSPGSAFHGSRWFTRGWTLQELIAPRALLFLARDWSVLGDKRNNPALVDLVADITGVPVSVLLGKVRPGNISVASRLQWASERQTTRLEDVAYSLLGIFDVNIPLLYGEGQKAFVRLQEAILKSTSDQSIFAWNQIDTLYDNDPDSLYGLFAQSPVSFRYCAGIQTLPIASTAISIPVEITSHGVRVQLYLRPLWQENMMYGDEDYYAILDCAVRIGDMDYCPTIWLRRLGQDQYGRLYPWARKLLPPSSYGMPAYIEGYRPIFVREAPTYYGIPSFRVSPSNNFPLEDAFPLERWNPLTLTLQSEYSRRTELTGLFRLRDDTGGLFDVAVGLSKRRGLAWEAWCAQRRIRDDVSLEAAYDALQAEIREKTLIRDKFSLAHQSQQQFFWYSLQSLIGEDSQMFSEARVSDVTLQNRRYVWLSVIAKVEICTSRELDSISQEVQELAISTNARYAKLLTSSYTRHSLEPPEKIGSQPYGVRCRPALDEKDLSRYGWTELHIAAAMGHAAAIRSILNHSAVSSASLINSRTSEFLETPLHLLAGYAPADKQLDCFQALWGRSAGLAERNALEETPLHRAAAADCPQLIRAIVMATDGRNTQFNRNSDVMRLIDIDTYQPEFERQVDYNDRWGRSPLWHAAAAGATAAIAALLDLGANINIMDDEGLTPLHAAARGGYDDAFQMLLTRGARASARFDTQLFGLTPLHLAVLFGHRKCASLLLSFFAADGPEAVRNIVNIGIEMKPIHLAAVGGHLDIVQELQKAGARVNTACNECLRVVDEGGGDWAELIPGASNVQKLAELYGHHDIVAFLRSLESNSTTNTTAPPGPEPELRNDPRPIYPARQPVVSSIGIPHIPYNSNFSGLYQSAQPIQQPFVQSTQPSEHMQYFPPPVMAYPAVQSSEATYNYNQPSQLYQPLASHSLHQPLQGYPLPQESQSQQPYLPFSTNLQYDQSQQTQWHAPSDRHPPPQAYPVYQPYQPHVAPQSYQDVGRHQDDVSAMEANQAVQAQYLERFEAEMRAGAVLFSIEGHPILELEYTPASVIPSPESPIFSAEPANPARKKWEWTRRRKQWERDPPREWSMWGYHAADFWKGTEPRHGNDDDNDAVEPSKPTSSSSSSSGATWNKLIRKVWK</sequence>
<dbReference type="InterPro" id="IPR058525">
    <property type="entry name" value="DUF8212"/>
</dbReference>
<feature type="region of interest" description="Disordered" evidence="2">
    <location>
        <begin position="948"/>
        <end position="967"/>
    </location>
</feature>
<proteinExistence type="predicted"/>
<dbReference type="Gene3D" id="1.25.40.20">
    <property type="entry name" value="Ankyrin repeat-containing domain"/>
    <property type="match status" value="1"/>
</dbReference>
<dbReference type="STRING" id="2512241.A0A553I015"/>
<dbReference type="Pfam" id="PF26640">
    <property type="entry name" value="DUF8212"/>
    <property type="match status" value="1"/>
</dbReference>
<feature type="domain" description="DUF8212" evidence="4">
    <location>
        <begin position="245"/>
        <end position="327"/>
    </location>
</feature>
<dbReference type="EMBL" id="VFLP01000028">
    <property type="protein sequence ID" value="TRX93549.1"/>
    <property type="molecule type" value="Genomic_DNA"/>
</dbReference>
<keyword evidence="6" id="KW-1185">Reference proteome</keyword>
<feature type="region of interest" description="Disordered" evidence="2">
    <location>
        <begin position="1221"/>
        <end position="1263"/>
    </location>
</feature>
<dbReference type="PANTHER" id="PTHR10622:SF10">
    <property type="entry name" value="HET DOMAIN-CONTAINING PROTEIN"/>
    <property type="match status" value="1"/>
</dbReference>
<name>A0A553I015_9PEZI</name>
<dbReference type="AlphaFoldDB" id="A0A553I015"/>
<dbReference type="SUPFAM" id="SSF48403">
    <property type="entry name" value="Ankyrin repeat"/>
    <property type="match status" value="1"/>
</dbReference>
<feature type="repeat" description="ANK" evidence="1">
    <location>
        <begin position="762"/>
        <end position="794"/>
    </location>
</feature>
<evidence type="ECO:0000313" key="5">
    <source>
        <dbReference type="EMBL" id="TRX93549.1"/>
    </source>
</evidence>
<evidence type="ECO:0000259" key="4">
    <source>
        <dbReference type="Pfam" id="PF26640"/>
    </source>
</evidence>
<dbReference type="PROSITE" id="PS50088">
    <property type="entry name" value="ANK_REPEAT"/>
    <property type="match status" value="5"/>
</dbReference>
<gene>
    <name evidence="5" type="ORF">FHL15_005521</name>
</gene>
<accession>A0A553I015</accession>
<dbReference type="Pfam" id="PF12796">
    <property type="entry name" value="Ank_2"/>
    <property type="match status" value="2"/>
</dbReference>
<evidence type="ECO:0000313" key="6">
    <source>
        <dbReference type="Proteomes" id="UP000319160"/>
    </source>
</evidence>
<dbReference type="SMART" id="SM00248">
    <property type="entry name" value="ANK"/>
    <property type="match status" value="7"/>
</dbReference>